<name>A0A1A9W2H2_9MUSC</name>
<dbReference type="EnsemblMetazoa" id="GBRI003969-RA">
    <property type="protein sequence ID" value="GBRI003969-PA"/>
    <property type="gene ID" value="GBRI003969"/>
</dbReference>
<sequence length="172" mass="19599">MIVTYRKKNSIVNHTTTNSSILNNIYKASFSYSSIVEKTLKARQFLQIFHVLTPLYDMKLLVVLVVSPGNCILCSETFCTEHHGANRDCSLLAFPKVTFAAQLSDLMNDDNDAYISCNRRAREQFDNKKLLAFRIGIGIEKFSGKLGEENRKISKKFQKFMKLRHATPARNG</sequence>
<keyword evidence="2" id="KW-1185">Reference proteome</keyword>
<reference evidence="1" key="2">
    <citation type="submission" date="2020-05" db="UniProtKB">
        <authorList>
            <consortium name="EnsemblMetazoa"/>
        </authorList>
    </citation>
    <scope>IDENTIFICATION</scope>
    <source>
        <strain evidence="1">IAEA</strain>
    </source>
</reference>
<dbReference type="Proteomes" id="UP000091820">
    <property type="component" value="Unassembled WGS sequence"/>
</dbReference>
<proteinExistence type="predicted"/>
<organism evidence="1 2">
    <name type="scientific">Glossina brevipalpis</name>
    <dbReference type="NCBI Taxonomy" id="37001"/>
    <lineage>
        <taxon>Eukaryota</taxon>
        <taxon>Metazoa</taxon>
        <taxon>Ecdysozoa</taxon>
        <taxon>Arthropoda</taxon>
        <taxon>Hexapoda</taxon>
        <taxon>Insecta</taxon>
        <taxon>Pterygota</taxon>
        <taxon>Neoptera</taxon>
        <taxon>Endopterygota</taxon>
        <taxon>Diptera</taxon>
        <taxon>Brachycera</taxon>
        <taxon>Muscomorpha</taxon>
        <taxon>Hippoboscoidea</taxon>
        <taxon>Glossinidae</taxon>
        <taxon>Glossina</taxon>
    </lineage>
</organism>
<protein>
    <submittedName>
        <fullName evidence="1">Uncharacterized protein</fullName>
    </submittedName>
</protein>
<dbReference type="VEuPathDB" id="VectorBase:GBRI003969"/>
<accession>A0A1A9W2H2</accession>
<reference evidence="2" key="1">
    <citation type="submission" date="2014-03" db="EMBL/GenBank/DDBJ databases">
        <authorList>
            <person name="Aksoy S."/>
            <person name="Warren W."/>
            <person name="Wilson R.K."/>
        </authorList>
    </citation>
    <scope>NUCLEOTIDE SEQUENCE [LARGE SCALE GENOMIC DNA]</scope>
    <source>
        <strain evidence="2">IAEA</strain>
    </source>
</reference>
<dbReference type="AlphaFoldDB" id="A0A1A9W2H2"/>
<evidence type="ECO:0000313" key="1">
    <source>
        <dbReference type="EnsemblMetazoa" id="GBRI003969-PA"/>
    </source>
</evidence>
<evidence type="ECO:0000313" key="2">
    <source>
        <dbReference type="Proteomes" id="UP000091820"/>
    </source>
</evidence>